<reference evidence="2" key="1">
    <citation type="submission" date="2020-08" db="EMBL/GenBank/DDBJ databases">
        <title>Complete genome sequence of Sphingobium barthaii strain KK22, a high-molecular-weight polycyclic aromatic hydrocarbon-degrading soil bacterium.</title>
        <authorList>
            <person name="Mori J.F."/>
            <person name="Kanaly R.A."/>
        </authorList>
    </citation>
    <scope>NUCLEOTIDE SEQUENCE [LARGE SCALE GENOMIC DNA]</scope>
    <source>
        <strain evidence="2">KK22</strain>
    </source>
</reference>
<accession>A0A7M2GMC3</accession>
<evidence type="ECO:0000313" key="2">
    <source>
        <dbReference type="Proteomes" id="UP000593663"/>
    </source>
</evidence>
<dbReference type="RefSeq" id="WP_193666859.1">
    <property type="nucleotide sequence ID" value="NZ_CP060036.1"/>
</dbReference>
<protein>
    <submittedName>
        <fullName evidence="1">Uncharacterized protein</fullName>
    </submittedName>
</protein>
<dbReference type="Proteomes" id="UP000593663">
    <property type="component" value="Chromosome 2"/>
</dbReference>
<gene>
    <name evidence="1" type="ORF">H5V43_17305</name>
</gene>
<sequence length="47" mass="5103">MWMKIGRPVSAAPLEDALTRAFCEGRPPNAIDTRQDLQSAAMGRVAC</sequence>
<dbReference type="KEGG" id="sbar:H5V43_17305"/>
<dbReference type="AlphaFoldDB" id="A0A7M2GMC3"/>
<dbReference type="EMBL" id="CP060036">
    <property type="protein sequence ID" value="QOT73910.1"/>
    <property type="molecule type" value="Genomic_DNA"/>
</dbReference>
<evidence type="ECO:0000313" key="1">
    <source>
        <dbReference type="EMBL" id="QOT73910.1"/>
    </source>
</evidence>
<name>A0A7M2GMC3_SPHSA</name>
<organism evidence="1 2">
    <name type="scientific">Sphingobium fuliginis (strain ATCC 27551)</name>
    <dbReference type="NCBI Taxonomy" id="336203"/>
    <lineage>
        <taxon>Bacteria</taxon>
        <taxon>Pseudomonadati</taxon>
        <taxon>Pseudomonadota</taxon>
        <taxon>Alphaproteobacteria</taxon>
        <taxon>Sphingomonadales</taxon>
        <taxon>Sphingomonadaceae</taxon>
        <taxon>Sphingobium</taxon>
    </lineage>
</organism>
<proteinExistence type="predicted"/>